<organism evidence="1 2">
    <name type="scientific">Choristoneura fumiferana</name>
    <name type="common">Spruce budworm moth</name>
    <name type="synonym">Archips fumiferana</name>
    <dbReference type="NCBI Taxonomy" id="7141"/>
    <lineage>
        <taxon>Eukaryota</taxon>
        <taxon>Metazoa</taxon>
        <taxon>Ecdysozoa</taxon>
        <taxon>Arthropoda</taxon>
        <taxon>Hexapoda</taxon>
        <taxon>Insecta</taxon>
        <taxon>Pterygota</taxon>
        <taxon>Neoptera</taxon>
        <taxon>Endopterygota</taxon>
        <taxon>Lepidoptera</taxon>
        <taxon>Glossata</taxon>
        <taxon>Ditrysia</taxon>
        <taxon>Tortricoidea</taxon>
        <taxon>Tortricidae</taxon>
        <taxon>Tortricinae</taxon>
        <taxon>Choristoneura</taxon>
    </lineage>
</organism>
<evidence type="ECO:0000313" key="2">
    <source>
        <dbReference type="Proteomes" id="UP001064048"/>
    </source>
</evidence>
<keyword evidence="2" id="KW-1185">Reference proteome</keyword>
<sequence length="423" mass="47936">MVPRAGFHAICITCLFVLCILNVQRYGSCSQDQTSQRVNTLRDDADDIQRQLDNEARDRIKYGRISSRLKRTDPKPELNAESQPELNAEPQLELNAEPQIELNAEPIPELTAEPKPEPAPEPKPEPKKCPKPCPKPTPKPCPKTEPKQEKSKHICFNPELSIPPSKRQAKWKEKFPKCGGCHQSPMKLPVSNLAPLKTDAMTFCNFHVTPKRMMLNVDSHRISLSGEWPPNRRPTLFGGVLTTRRYSFEHMVFHWPSEHIVGEKRYPLETQAYFVASEYRDIVDAIAATTDKQAILGIASLYNFANFSQPALEPIIEEALYMGTSNESVQPEPLVNFIPMFKDYATYQGSLPTPPCSEVVLWLVPARTLPVTKRAVQIAQSHVCVNGLPTCMLRRSPQKMNNRTVFYCKSEIQISQSLYKDQN</sequence>
<dbReference type="EMBL" id="CM046104">
    <property type="protein sequence ID" value="KAI8424555.1"/>
    <property type="molecule type" value="Genomic_DNA"/>
</dbReference>
<accession>A0ACC0JL32</accession>
<evidence type="ECO:0000313" key="1">
    <source>
        <dbReference type="EMBL" id="KAI8424555.1"/>
    </source>
</evidence>
<gene>
    <name evidence="1" type="ORF">MSG28_003012</name>
</gene>
<name>A0ACC0JL32_CHOFU</name>
<reference evidence="1 2" key="1">
    <citation type="journal article" date="2022" name="Genome Biol. Evol.">
        <title>The Spruce Budworm Genome: Reconstructing the Evolutionary History of Antifreeze Proteins.</title>
        <authorList>
            <person name="Beliveau C."/>
            <person name="Gagne P."/>
            <person name="Picq S."/>
            <person name="Vernygora O."/>
            <person name="Keeling C.I."/>
            <person name="Pinkney K."/>
            <person name="Doucet D."/>
            <person name="Wen F."/>
            <person name="Johnston J.S."/>
            <person name="Maaroufi H."/>
            <person name="Boyle B."/>
            <person name="Laroche J."/>
            <person name="Dewar K."/>
            <person name="Juretic N."/>
            <person name="Blackburn G."/>
            <person name="Nisole A."/>
            <person name="Brunet B."/>
            <person name="Brandao M."/>
            <person name="Lumley L."/>
            <person name="Duan J."/>
            <person name="Quan G."/>
            <person name="Lucarotti C.J."/>
            <person name="Roe A.D."/>
            <person name="Sperling F.A.H."/>
            <person name="Levesque R.C."/>
            <person name="Cusson M."/>
        </authorList>
    </citation>
    <scope>NUCLEOTIDE SEQUENCE [LARGE SCALE GENOMIC DNA]</scope>
    <source>
        <strain evidence="1">Glfc:IPQL:Cfum</strain>
    </source>
</reference>
<comment type="caution">
    <text evidence="1">The sequence shown here is derived from an EMBL/GenBank/DDBJ whole genome shotgun (WGS) entry which is preliminary data.</text>
</comment>
<protein>
    <submittedName>
        <fullName evidence="1">Uncharacterized protein</fullName>
    </submittedName>
</protein>
<dbReference type="Proteomes" id="UP001064048">
    <property type="component" value="Chromosome 4"/>
</dbReference>
<proteinExistence type="predicted"/>